<dbReference type="GO" id="GO:0004420">
    <property type="term" value="F:hydroxymethylglutaryl-CoA reductase (NADPH) activity"/>
    <property type="evidence" value="ECO:0007669"/>
    <property type="project" value="InterPro"/>
</dbReference>
<protein>
    <submittedName>
        <fullName evidence="3">Hydroxy-3-methylglutaryl-coenzyme A reductase</fullName>
    </submittedName>
</protein>
<dbReference type="PANTHER" id="PTHR10572">
    <property type="entry name" value="3-HYDROXY-3-METHYLGLUTARYL-COENZYME A REDUCTASE"/>
    <property type="match status" value="1"/>
</dbReference>
<comment type="caution">
    <text evidence="3">The sequence shown here is derived from an EMBL/GenBank/DDBJ whole genome shotgun (WGS) entry which is preliminary data.</text>
</comment>
<dbReference type="SUPFAM" id="SSF55035">
    <property type="entry name" value="NAD-binding domain of HMG-CoA reductase"/>
    <property type="match status" value="1"/>
</dbReference>
<dbReference type="Pfam" id="PF00368">
    <property type="entry name" value="HMG-CoA_red"/>
    <property type="match status" value="1"/>
</dbReference>
<dbReference type="InterPro" id="IPR002202">
    <property type="entry name" value="HMG_CoA_Rdtase"/>
</dbReference>
<dbReference type="InterPro" id="IPR023282">
    <property type="entry name" value="HMG_CoA_Rdtase_N"/>
</dbReference>
<reference evidence="3" key="1">
    <citation type="submission" date="2013-08" db="EMBL/GenBank/DDBJ databases">
        <authorList>
            <person name="Mendez C."/>
            <person name="Richter M."/>
            <person name="Ferrer M."/>
            <person name="Sanchez J."/>
        </authorList>
    </citation>
    <scope>NUCLEOTIDE SEQUENCE</scope>
</reference>
<dbReference type="EMBL" id="AUZY01011529">
    <property type="protein sequence ID" value="EQD34347.1"/>
    <property type="molecule type" value="Genomic_DNA"/>
</dbReference>
<dbReference type="InterPro" id="IPR009023">
    <property type="entry name" value="HMG_CoA_Rdtase_NAD(P)-bd_sf"/>
</dbReference>
<gene>
    <name evidence="3" type="ORF">B1B_17251</name>
</gene>
<proteinExistence type="inferred from homology"/>
<dbReference type="Gene3D" id="3.90.770.10">
    <property type="entry name" value="3-hydroxy-3-methylglutaryl-coenzyme A Reductase, Chain A, domain 2"/>
    <property type="match status" value="1"/>
</dbReference>
<comment type="similarity">
    <text evidence="1">Belongs to the HMG-CoA reductase family.</text>
</comment>
<evidence type="ECO:0000256" key="2">
    <source>
        <dbReference type="ARBA" id="ARBA00023002"/>
    </source>
</evidence>
<evidence type="ECO:0000313" key="3">
    <source>
        <dbReference type="EMBL" id="EQD34347.1"/>
    </source>
</evidence>
<dbReference type="PANTHER" id="PTHR10572:SF24">
    <property type="entry name" value="3-HYDROXY-3-METHYLGLUTARYL-COENZYME A REDUCTASE"/>
    <property type="match status" value="1"/>
</dbReference>
<organism evidence="3">
    <name type="scientific">mine drainage metagenome</name>
    <dbReference type="NCBI Taxonomy" id="410659"/>
    <lineage>
        <taxon>unclassified sequences</taxon>
        <taxon>metagenomes</taxon>
        <taxon>ecological metagenomes</taxon>
    </lineage>
</organism>
<keyword evidence="2" id="KW-0560">Oxidoreductase</keyword>
<dbReference type="InterPro" id="IPR009029">
    <property type="entry name" value="HMG_CoA_Rdtase_sub-bd_dom_sf"/>
</dbReference>
<dbReference type="GO" id="GO:0008299">
    <property type="term" value="P:isoprenoid biosynthetic process"/>
    <property type="evidence" value="ECO:0007669"/>
    <property type="project" value="TreeGrafter"/>
</dbReference>
<evidence type="ECO:0000256" key="1">
    <source>
        <dbReference type="ARBA" id="ARBA00007661"/>
    </source>
</evidence>
<reference evidence="3" key="2">
    <citation type="journal article" date="2014" name="ISME J.">
        <title>Microbial stratification in low pH oxic and suboxic macroscopic growths along an acid mine drainage.</title>
        <authorList>
            <person name="Mendez-Garcia C."/>
            <person name="Mesa V."/>
            <person name="Sprenger R.R."/>
            <person name="Richter M."/>
            <person name="Diez M.S."/>
            <person name="Solano J."/>
            <person name="Bargiela R."/>
            <person name="Golyshina O.V."/>
            <person name="Manteca A."/>
            <person name="Ramos J.L."/>
            <person name="Gallego J.R."/>
            <person name="Llorente I."/>
            <person name="Martins Dos Santos V.A."/>
            <person name="Jensen O.N."/>
            <person name="Pelaez A.I."/>
            <person name="Sanchez J."/>
            <person name="Ferrer M."/>
        </authorList>
    </citation>
    <scope>NUCLEOTIDE SEQUENCE</scope>
</reference>
<dbReference type="GO" id="GO:0015936">
    <property type="term" value="P:coenzyme A metabolic process"/>
    <property type="evidence" value="ECO:0007669"/>
    <property type="project" value="InterPro"/>
</dbReference>
<dbReference type="AlphaFoldDB" id="T0YR91"/>
<dbReference type="Gene3D" id="1.10.3270.10">
    <property type="entry name" value="HMGR, N-terminal domain"/>
    <property type="match status" value="1"/>
</dbReference>
<accession>T0YR91</accession>
<sequence>MGVKKENADKILSGMAAGKIKSYKVGELLGSEEKAAVVRREYLAKKYGVKLHHVSKTITDYEDAKDRNIENMIGSAQVPLSYIEVNIEGEGLTGTSPIYLATTEGKLIAGLTRGAEAINESGCAHTTILKNAMTRSVIIGAESASAAKQISSLCESNETFVLFKNEWSKSTKHGKLLGVSTYVISKLVFIVYSADP</sequence>
<dbReference type="PROSITE" id="PS50065">
    <property type="entry name" value="HMG_COA_REDUCTASE_4"/>
    <property type="match status" value="1"/>
</dbReference>
<dbReference type="SUPFAM" id="SSF56542">
    <property type="entry name" value="Substrate-binding domain of HMG-CoA reductase"/>
    <property type="match status" value="1"/>
</dbReference>
<name>T0YR91_9ZZZZ</name>
<dbReference type="GO" id="GO:0016126">
    <property type="term" value="P:sterol biosynthetic process"/>
    <property type="evidence" value="ECO:0007669"/>
    <property type="project" value="TreeGrafter"/>
</dbReference>
<dbReference type="InterPro" id="IPR023074">
    <property type="entry name" value="HMG_CoA_Rdtase_cat_sf"/>
</dbReference>
<feature type="non-terminal residue" evidence="3">
    <location>
        <position position="196"/>
    </location>
</feature>